<name>A0ABP6ZP02_9ACTN</name>
<dbReference type="Proteomes" id="UP001500630">
    <property type="component" value="Unassembled WGS sequence"/>
</dbReference>
<dbReference type="EMBL" id="BAABDQ010000049">
    <property type="protein sequence ID" value="GAA3613090.1"/>
    <property type="molecule type" value="Genomic_DNA"/>
</dbReference>
<sequence length="129" mass="14312">MPGAAILADPTIMATAPTKIHRSCASSAYRCIRTPRRAWTSGTAGRSGARWTDRTSGHPRTDLTRRGDRPAGSVRTTRHALTNRRIRPAGNPDHPEYGEPPDGRERREAPRRPSPRTWTCPARDVPTPR</sequence>
<evidence type="ECO:0000313" key="2">
    <source>
        <dbReference type="EMBL" id="GAA3613090.1"/>
    </source>
</evidence>
<feature type="region of interest" description="Disordered" evidence="1">
    <location>
        <begin position="34"/>
        <end position="129"/>
    </location>
</feature>
<organism evidence="2 3">
    <name type="scientific">Nonomuraea rosea</name>
    <dbReference type="NCBI Taxonomy" id="638574"/>
    <lineage>
        <taxon>Bacteria</taxon>
        <taxon>Bacillati</taxon>
        <taxon>Actinomycetota</taxon>
        <taxon>Actinomycetes</taxon>
        <taxon>Streptosporangiales</taxon>
        <taxon>Streptosporangiaceae</taxon>
        <taxon>Nonomuraea</taxon>
    </lineage>
</organism>
<protein>
    <submittedName>
        <fullName evidence="2">Uncharacterized protein</fullName>
    </submittedName>
</protein>
<evidence type="ECO:0000256" key="1">
    <source>
        <dbReference type="SAM" id="MobiDB-lite"/>
    </source>
</evidence>
<gene>
    <name evidence="2" type="ORF">GCM10022419_117690</name>
</gene>
<reference evidence="3" key="1">
    <citation type="journal article" date="2019" name="Int. J. Syst. Evol. Microbiol.">
        <title>The Global Catalogue of Microorganisms (GCM) 10K type strain sequencing project: providing services to taxonomists for standard genome sequencing and annotation.</title>
        <authorList>
            <consortium name="The Broad Institute Genomics Platform"/>
            <consortium name="The Broad Institute Genome Sequencing Center for Infectious Disease"/>
            <person name="Wu L."/>
            <person name="Ma J."/>
        </authorList>
    </citation>
    <scope>NUCLEOTIDE SEQUENCE [LARGE SCALE GENOMIC DNA]</scope>
    <source>
        <strain evidence="3">JCM 17326</strain>
    </source>
</reference>
<proteinExistence type="predicted"/>
<comment type="caution">
    <text evidence="2">The sequence shown here is derived from an EMBL/GenBank/DDBJ whole genome shotgun (WGS) entry which is preliminary data.</text>
</comment>
<feature type="compositionally biased region" description="Basic residues" evidence="1">
    <location>
        <begin position="76"/>
        <end position="87"/>
    </location>
</feature>
<keyword evidence="3" id="KW-1185">Reference proteome</keyword>
<feature type="compositionally biased region" description="Basic and acidic residues" evidence="1">
    <location>
        <begin position="51"/>
        <end position="69"/>
    </location>
</feature>
<evidence type="ECO:0000313" key="3">
    <source>
        <dbReference type="Proteomes" id="UP001500630"/>
    </source>
</evidence>
<feature type="compositionally biased region" description="Basic and acidic residues" evidence="1">
    <location>
        <begin position="93"/>
        <end position="111"/>
    </location>
</feature>
<accession>A0ABP6ZP02</accession>